<dbReference type="Proteomes" id="UP000607653">
    <property type="component" value="Unassembled WGS sequence"/>
</dbReference>
<proteinExistence type="predicted"/>
<organism evidence="1 2">
    <name type="scientific">Nelumbo nucifera</name>
    <name type="common">Sacred lotus</name>
    <dbReference type="NCBI Taxonomy" id="4432"/>
    <lineage>
        <taxon>Eukaryota</taxon>
        <taxon>Viridiplantae</taxon>
        <taxon>Streptophyta</taxon>
        <taxon>Embryophyta</taxon>
        <taxon>Tracheophyta</taxon>
        <taxon>Spermatophyta</taxon>
        <taxon>Magnoliopsida</taxon>
        <taxon>Proteales</taxon>
        <taxon>Nelumbonaceae</taxon>
        <taxon>Nelumbo</taxon>
    </lineage>
</organism>
<keyword evidence="2" id="KW-1185">Reference proteome</keyword>
<name>A0A822Y1B8_NELNU</name>
<reference evidence="1 2" key="1">
    <citation type="journal article" date="2020" name="Mol. Biol. Evol.">
        <title>Distinct Expression and Methylation Patterns for Genes with Different Fates following a Single Whole-Genome Duplication in Flowering Plants.</title>
        <authorList>
            <person name="Shi T."/>
            <person name="Rahmani R.S."/>
            <person name="Gugger P.F."/>
            <person name="Wang M."/>
            <person name="Li H."/>
            <person name="Zhang Y."/>
            <person name="Li Z."/>
            <person name="Wang Q."/>
            <person name="Van de Peer Y."/>
            <person name="Marchal K."/>
            <person name="Chen J."/>
        </authorList>
    </citation>
    <scope>NUCLEOTIDE SEQUENCE [LARGE SCALE GENOMIC DNA]</scope>
    <source>
        <tissue evidence="1">Leaf</tissue>
    </source>
</reference>
<evidence type="ECO:0000313" key="1">
    <source>
        <dbReference type="EMBL" id="DAD25311.1"/>
    </source>
</evidence>
<protein>
    <submittedName>
        <fullName evidence="1">Uncharacterized protein</fullName>
    </submittedName>
</protein>
<gene>
    <name evidence="1" type="ORF">HUJ06_026775</name>
</gene>
<comment type="caution">
    <text evidence="1">The sequence shown here is derived from an EMBL/GenBank/DDBJ whole genome shotgun (WGS) entry which is preliminary data.</text>
</comment>
<accession>A0A822Y1B8</accession>
<sequence>MLLHYPTLSKRAVLTFHYATMRMLGEGEELTKGREFKEVYRQLFKLV</sequence>
<dbReference type="EMBL" id="DUZY01000001">
    <property type="protein sequence ID" value="DAD25311.1"/>
    <property type="molecule type" value="Genomic_DNA"/>
</dbReference>
<evidence type="ECO:0000313" key="2">
    <source>
        <dbReference type="Proteomes" id="UP000607653"/>
    </source>
</evidence>
<dbReference type="AlphaFoldDB" id="A0A822Y1B8"/>